<gene>
    <name evidence="2" type="ORF">ACAT0790_LOCUS14643</name>
</gene>
<accession>A0A7S1Q4E6</accession>
<feature type="signal peptide" evidence="1">
    <location>
        <begin position="1"/>
        <end position="19"/>
    </location>
</feature>
<dbReference type="AlphaFoldDB" id="A0A7S1Q4E6"/>
<name>A0A7S1Q4E6_ALECA</name>
<reference evidence="2" key="1">
    <citation type="submission" date="2021-01" db="EMBL/GenBank/DDBJ databases">
        <authorList>
            <person name="Corre E."/>
            <person name="Pelletier E."/>
            <person name="Niang G."/>
            <person name="Scheremetjew M."/>
            <person name="Finn R."/>
            <person name="Kale V."/>
            <person name="Holt S."/>
            <person name="Cochrane G."/>
            <person name="Meng A."/>
            <person name="Brown T."/>
            <person name="Cohen L."/>
        </authorList>
    </citation>
    <scope>NUCLEOTIDE SEQUENCE</scope>
    <source>
        <strain evidence="2">OF101</strain>
    </source>
</reference>
<evidence type="ECO:0000313" key="2">
    <source>
        <dbReference type="EMBL" id="CAD9115506.1"/>
    </source>
</evidence>
<dbReference type="EMBL" id="HBGE01024219">
    <property type="protein sequence ID" value="CAD9115506.1"/>
    <property type="molecule type" value="Transcribed_RNA"/>
</dbReference>
<sequence length="227" mass="23158">MRRVCAILLLGGAFAGGRAEEACDSEDPVPKSAAALLSVRSKLVGTSGIAGPSWRDTFELELGEALEPEAGNEQETLDVCHTVFVESDGRRGGGRGATATNGKITTKKPPGLAGGKFSVCSRDHAPMRPGRYLCRGTVLHDSSALLEMNSTGGIGAGWGNASGMAVPPAIITASGLVSSSGRHVNGLFGTQCQEKTAALAQGAESGEWLVVGTIVASVVILGVDLAR</sequence>
<organism evidence="2">
    <name type="scientific">Alexandrium catenella</name>
    <name type="common">Red tide dinoflagellate</name>
    <name type="synonym">Gonyaulax catenella</name>
    <dbReference type="NCBI Taxonomy" id="2925"/>
    <lineage>
        <taxon>Eukaryota</taxon>
        <taxon>Sar</taxon>
        <taxon>Alveolata</taxon>
        <taxon>Dinophyceae</taxon>
        <taxon>Gonyaulacales</taxon>
        <taxon>Pyrocystaceae</taxon>
        <taxon>Alexandrium</taxon>
    </lineage>
</organism>
<keyword evidence="1" id="KW-0732">Signal</keyword>
<proteinExistence type="predicted"/>
<protein>
    <submittedName>
        <fullName evidence="2">Uncharacterized protein</fullName>
    </submittedName>
</protein>
<evidence type="ECO:0000256" key="1">
    <source>
        <dbReference type="SAM" id="SignalP"/>
    </source>
</evidence>
<feature type="chain" id="PRO_5031461846" evidence="1">
    <location>
        <begin position="20"/>
        <end position="227"/>
    </location>
</feature>